<dbReference type="AlphaFoldDB" id="A0A4R3KHT6"/>
<proteinExistence type="inferred from homology"/>
<dbReference type="NCBIfam" id="NF009206">
    <property type="entry name" value="PRK12555.1"/>
    <property type="match status" value="1"/>
</dbReference>
<dbReference type="Pfam" id="PF01339">
    <property type="entry name" value="CheB_methylest"/>
    <property type="match status" value="1"/>
</dbReference>
<comment type="function">
    <text evidence="3">Involved in chemotaxis. Part of a chemotaxis signal transduction system that modulates chemotaxis in response to various stimuli. Catalyzes the demethylation of specific methylglutamate residues introduced into the chemoreceptors (methyl-accepting chemotaxis proteins or MCP) by CheR. Also mediates the irreversible deamidation of specific glutamine residues to glutamic acid.</text>
</comment>
<dbReference type="RefSeq" id="WP_132768329.1">
    <property type="nucleotide sequence ID" value="NZ_SMAB01000007.1"/>
</dbReference>
<dbReference type="EC" id="3.1.1.61" evidence="3"/>
<keyword evidence="3 5" id="KW-0597">Phosphoprotein</keyword>
<dbReference type="InterPro" id="IPR035909">
    <property type="entry name" value="CheB_C"/>
</dbReference>
<dbReference type="PANTHER" id="PTHR42872:SF3">
    <property type="entry name" value="PROTEIN-GLUTAMATE METHYLESTERASE_PROTEIN-GLUTAMINE GLUTAMINASE 1"/>
    <property type="match status" value="1"/>
</dbReference>
<comment type="catalytic activity">
    <reaction evidence="3">
        <text>L-glutaminyl-[protein] + H2O = L-glutamyl-[protein] + NH4(+)</text>
        <dbReference type="Rhea" id="RHEA:16441"/>
        <dbReference type="Rhea" id="RHEA-COMP:10207"/>
        <dbReference type="Rhea" id="RHEA-COMP:10208"/>
        <dbReference type="ChEBI" id="CHEBI:15377"/>
        <dbReference type="ChEBI" id="CHEBI:28938"/>
        <dbReference type="ChEBI" id="CHEBI:29973"/>
        <dbReference type="ChEBI" id="CHEBI:30011"/>
        <dbReference type="EC" id="3.5.1.44"/>
    </reaction>
</comment>
<reference evidence="8 9" key="1">
    <citation type="submission" date="2019-03" db="EMBL/GenBank/DDBJ databases">
        <title>Genomic Encyclopedia of Type Strains, Phase IV (KMG-IV): sequencing the most valuable type-strain genomes for metagenomic binning, comparative biology and taxonomic classification.</title>
        <authorList>
            <person name="Goeker M."/>
        </authorList>
    </citation>
    <scope>NUCLEOTIDE SEQUENCE [LARGE SCALE GENOMIC DNA]</scope>
    <source>
        <strain evidence="8 9">DSM 23802</strain>
    </source>
</reference>
<dbReference type="GO" id="GO:0006935">
    <property type="term" value="P:chemotaxis"/>
    <property type="evidence" value="ECO:0007669"/>
    <property type="project" value="UniProtKB-UniRule"/>
</dbReference>
<dbReference type="Pfam" id="PF00072">
    <property type="entry name" value="Response_reg"/>
    <property type="match status" value="1"/>
</dbReference>
<dbReference type="GO" id="GO:0000156">
    <property type="term" value="F:phosphorelay response regulator activity"/>
    <property type="evidence" value="ECO:0007669"/>
    <property type="project" value="InterPro"/>
</dbReference>
<keyword evidence="9" id="KW-1185">Reference proteome</keyword>
<sequence>MTKVRALVVDDSFFMRKLISDLLSKSGLIEVVDTAKDGIEAIDKIKKLKPDVVTLDVEMPRMNGLEALEQIMKNHPVPIIMVSSLTKTGTDTTIHALQLGAFDFIAKPSGAISFDIAKVKDELVDKILIAYRQKEKWIRQWNINKKGFISIRNQTQKYIEQLKDNQNIQGIVAIGTSTGGPKALQEVVTKLPKNIPYAILIVQHMPAGFTKSLATRLDSISEIHVVEAEDKQALQPGTAYIAPGDYHMVVERQSNQYFIRLNQNDPVGGHRPSVDVLFKSLSDVPLNKVMVIMTGMGSDGTKGLQSMHKDGNVIRIAEDESTCVVFGMPKSAIKSGVIDMIVPLYDIANKIVETIQKQRGWQSWN</sequence>
<organism evidence="8 9">
    <name type="scientific">Tepidibacillus fermentans</name>
    <dbReference type="NCBI Taxonomy" id="1281767"/>
    <lineage>
        <taxon>Bacteria</taxon>
        <taxon>Bacillati</taxon>
        <taxon>Bacillota</taxon>
        <taxon>Bacilli</taxon>
        <taxon>Bacillales</taxon>
        <taxon>Bacillaceae</taxon>
        <taxon>Tepidibacillus</taxon>
    </lineage>
</organism>
<evidence type="ECO:0000256" key="1">
    <source>
        <dbReference type="ARBA" id="ARBA00022801"/>
    </source>
</evidence>
<dbReference type="GO" id="GO:0050568">
    <property type="term" value="F:protein-glutamine glutaminase activity"/>
    <property type="evidence" value="ECO:0007669"/>
    <property type="project" value="UniProtKB-UniRule"/>
</dbReference>
<dbReference type="PROSITE" id="PS50122">
    <property type="entry name" value="CHEB"/>
    <property type="match status" value="1"/>
</dbReference>
<gene>
    <name evidence="3" type="primary">cheB</name>
    <name evidence="8" type="ORF">EDD72_10741</name>
</gene>
<accession>A0A4R3KHT6</accession>
<dbReference type="EMBL" id="SMAB01000007">
    <property type="protein sequence ID" value="TCS82958.1"/>
    <property type="molecule type" value="Genomic_DNA"/>
</dbReference>
<feature type="modified residue" description="4-aspartylphosphate" evidence="3 5">
    <location>
        <position position="56"/>
    </location>
</feature>
<dbReference type="CDD" id="cd17541">
    <property type="entry name" value="REC_CheB-like"/>
    <property type="match status" value="1"/>
</dbReference>
<comment type="PTM">
    <text evidence="3">Phosphorylated by CheA. Phosphorylation of the N-terminal regulatory domain activates the methylesterase activity.</text>
</comment>
<feature type="active site" evidence="3 4">
    <location>
        <position position="177"/>
    </location>
</feature>
<dbReference type="PIRSF" id="PIRSF000876">
    <property type="entry name" value="RR_chemtxs_CheB"/>
    <property type="match status" value="1"/>
</dbReference>
<evidence type="ECO:0000313" key="9">
    <source>
        <dbReference type="Proteomes" id="UP000295788"/>
    </source>
</evidence>
<evidence type="ECO:0000259" key="6">
    <source>
        <dbReference type="PROSITE" id="PS50110"/>
    </source>
</evidence>
<keyword evidence="1 3" id="KW-0378">Hydrolase</keyword>
<feature type="active site" evidence="3 4">
    <location>
        <position position="204"/>
    </location>
</feature>
<dbReference type="HAMAP" id="MF_00099">
    <property type="entry name" value="CheB_chemtxs"/>
    <property type="match status" value="1"/>
</dbReference>
<dbReference type="PROSITE" id="PS50110">
    <property type="entry name" value="RESPONSE_REGULATORY"/>
    <property type="match status" value="1"/>
</dbReference>
<dbReference type="PANTHER" id="PTHR42872">
    <property type="entry name" value="PROTEIN-GLUTAMATE METHYLESTERASE/PROTEIN-GLUTAMINE GLUTAMINASE"/>
    <property type="match status" value="1"/>
</dbReference>
<dbReference type="CDD" id="cd16432">
    <property type="entry name" value="CheB_Rec"/>
    <property type="match status" value="1"/>
</dbReference>
<evidence type="ECO:0000256" key="2">
    <source>
        <dbReference type="ARBA" id="ARBA00048267"/>
    </source>
</evidence>
<evidence type="ECO:0000256" key="4">
    <source>
        <dbReference type="PROSITE-ProRule" id="PRU00050"/>
    </source>
</evidence>
<comment type="similarity">
    <text evidence="3">Belongs to the CheB family.</text>
</comment>
<dbReference type="Proteomes" id="UP000295788">
    <property type="component" value="Unassembled WGS sequence"/>
</dbReference>
<comment type="caution">
    <text evidence="8">The sequence shown here is derived from an EMBL/GenBank/DDBJ whole genome shotgun (WGS) entry which is preliminary data.</text>
</comment>
<evidence type="ECO:0000256" key="5">
    <source>
        <dbReference type="PROSITE-ProRule" id="PRU00169"/>
    </source>
</evidence>
<feature type="active site" evidence="3 4">
    <location>
        <position position="299"/>
    </location>
</feature>
<name>A0A4R3KHT6_9BACI</name>
<dbReference type="OrthoDB" id="9793421at2"/>
<dbReference type="GO" id="GO:0008984">
    <property type="term" value="F:protein-glutamate methylesterase activity"/>
    <property type="evidence" value="ECO:0007669"/>
    <property type="project" value="UniProtKB-UniRule"/>
</dbReference>
<feature type="domain" description="Response regulatory" evidence="6">
    <location>
        <begin position="5"/>
        <end position="122"/>
    </location>
</feature>
<dbReference type="SMART" id="SM00448">
    <property type="entry name" value="REC"/>
    <property type="match status" value="1"/>
</dbReference>
<comment type="domain">
    <text evidence="3">Contains a C-terminal catalytic domain, and an N-terminal region which modulates catalytic activity.</text>
</comment>
<evidence type="ECO:0000256" key="3">
    <source>
        <dbReference type="HAMAP-Rule" id="MF_00099"/>
    </source>
</evidence>
<dbReference type="InterPro" id="IPR008248">
    <property type="entry name" value="CheB-like"/>
</dbReference>
<dbReference type="SUPFAM" id="SSF52172">
    <property type="entry name" value="CheY-like"/>
    <property type="match status" value="1"/>
</dbReference>
<dbReference type="InterPro" id="IPR001789">
    <property type="entry name" value="Sig_transdc_resp-reg_receiver"/>
</dbReference>
<dbReference type="EC" id="3.5.1.44" evidence="3"/>
<keyword evidence="3 4" id="KW-0145">Chemotaxis</keyword>
<dbReference type="Gene3D" id="3.40.50.180">
    <property type="entry name" value="Methylesterase CheB, C-terminal domain"/>
    <property type="match status" value="1"/>
</dbReference>
<evidence type="ECO:0000313" key="8">
    <source>
        <dbReference type="EMBL" id="TCS82958.1"/>
    </source>
</evidence>
<protein>
    <recommendedName>
        <fullName evidence="3">Protein-glutamate methylesterase/protein-glutamine glutaminase</fullName>
        <ecNumber evidence="3">3.1.1.61</ecNumber>
        <ecNumber evidence="3">3.5.1.44</ecNumber>
    </recommendedName>
</protein>
<dbReference type="GO" id="GO:0005737">
    <property type="term" value="C:cytoplasm"/>
    <property type="evidence" value="ECO:0007669"/>
    <property type="project" value="UniProtKB-SubCell"/>
</dbReference>
<evidence type="ECO:0000259" key="7">
    <source>
        <dbReference type="PROSITE" id="PS50122"/>
    </source>
</evidence>
<comment type="subcellular location">
    <subcellularLocation>
        <location evidence="3">Cytoplasm</location>
    </subcellularLocation>
</comment>
<dbReference type="InterPro" id="IPR000673">
    <property type="entry name" value="Sig_transdc_resp-reg_Me-estase"/>
</dbReference>
<dbReference type="NCBIfam" id="NF001965">
    <property type="entry name" value="PRK00742.1"/>
    <property type="match status" value="1"/>
</dbReference>
<comment type="catalytic activity">
    <reaction evidence="2 3">
        <text>[protein]-L-glutamate 5-O-methyl ester + H2O = L-glutamyl-[protein] + methanol + H(+)</text>
        <dbReference type="Rhea" id="RHEA:23236"/>
        <dbReference type="Rhea" id="RHEA-COMP:10208"/>
        <dbReference type="Rhea" id="RHEA-COMP:10311"/>
        <dbReference type="ChEBI" id="CHEBI:15377"/>
        <dbReference type="ChEBI" id="CHEBI:15378"/>
        <dbReference type="ChEBI" id="CHEBI:17790"/>
        <dbReference type="ChEBI" id="CHEBI:29973"/>
        <dbReference type="ChEBI" id="CHEBI:82795"/>
        <dbReference type="EC" id="3.1.1.61"/>
    </reaction>
</comment>
<dbReference type="Gene3D" id="3.40.50.2300">
    <property type="match status" value="1"/>
</dbReference>
<dbReference type="InterPro" id="IPR011006">
    <property type="entry name" value="CheY-like_superfamily"/>
</dbReference>
<keyword evidence="3" id="KW-0963">Cytoplasm</keyword>
<feature type="domain" description="CheB-type methylesterase" evidence="7">
    <location>
        <begin position="171"/>
        <end position="358"/>
    </location>
</feature>
<dbReference type="SUPFAM" id="SSF52738">
    <property type="entry name" value="Methylesterase CheB, C-terminal domain"/>
    <property type="match status" value="1"/>
</dbReference>